<dbReference type="EMBL" id="KV722569">
    <property type="protein sequence ID" value="OCH85674.1"/>
    <property type="molecule type" value="Genomic_DNA"/>
</dbReference>
<protein>
    <recommendedName>
        <fullName evidence="3">Retrotransposon gag domain-containing protein</fullName>
    </recommendedName>
</protein>
<accession>A0A8E2DHB1</accession>
<keyword evidence="2" id="KW-1185">Reference proteome</keyword>
<feature type="non-terminal residue" evidence="1">
    <location>
        <position position="1"/>
    </location>
</feature>
<evidence type="ECO:0000313" key="1">
    <source>
        <dbReference type="EMBL" id="OCH85674.1"/>
    </source>
</evidence>
<proteinExistence type="predicted"/>
<dbReference type="AlphaFoldDB" id="A0A8E2DHB1"/>
<evidence type="ECO:0000313" key="2">
    <source>
        <dbReference type="Proteomes" id="UP000250043"/>
    </source>
</evidence>
<reference evidence="1 2" key="1">
    <citation type="submission" date="2016-07" db="EMBL/GenBank/DDBJ databases">
        <title>Draft genome of the white-rot fungus Obba rivulosa 3A-2.</title>
        <authorList>
            <consortium name="DOE Joint Genome Institute"/>
            <person name="Miettinen O."/>
            <person name="Riley R."/>
            <person name="Acob R."/>
            <person name="Barry K."/>
            <person name="Cullen D."/>
            <person name="De Vries R."/>
            <person name="Hainaut M."/>
            <person name="Hatakka A."/>
            <person name="Henrissat B."/>
            <person name="Hilden K."/>
            <person name="Kuo R."/>
            <person name="Labutti K."/>
            <person name="Lipzen A."/>
            <person name="Makela M.R."/>
            <person name="Sandor L."/>
            <person name="Spatafora J.W."/>
            <person name="Grigoriev I.V."/>
            <person name="Hibbett D.S."/>
        </authorList>
    </citation>
    <scope>NUCLEOTIDE SEQUENCE [LARGE SCALE GENOMIC DNA]</scope>
    <source>
        <strain evidence="1 2">3A-2</strain>
    </source>
</reference>
<gene>
    <name evidence="1" type="ORF">OBBRIDRAFT_693348</name>
</gene>
<dbReference type="Proteomes" id="UP000250043">
    <property type="component" value="Unassembled WGS sequence"/>
</dbReference>
<name>A0A8E2DHB1_9APHY</name>
<feature type="non-terminal residue" evidence="1">
    <location>
        <position position="139"/>
    </location>
</feature>
<sequence length="139" mass="16564">SFHKFLQQCTDYVDGYDLDPKRQASALSAFMTGRVYELYMVTVSPNPHIWNLEKLFVELFNYCFPLNFCMRMREKLRKCYQKDKLVHEFIHELENLFLLAGVHSETDKVEKLWTGFNPYIQKALWRERLTPTTSSWAAV</sequence>
<organism evidence="1 2">
    <name type="scientific">Obba rivulosa</name>
    <dbReference type="NCBI Taxonomy" id="1052685"/>
    <lineage>
        <taxon>Eukaryota</taxon>
        <taxon>Fungi</taxon>
        <taxon>Dikarya</taxon>
        <taxon>Basidiomycota</taxon>
        <taxon>Agaricomycotina</taxon>
        <taxon>Agaricomycetes</taxon>
        <taxon>Polyporales</taxon>
        <taxon>Gelatoporiaceae</taxon>
        <taxon>Obba</taxon>
    </lineage>
</organism>
<evidence type="ECO:0008006" key="3">
    <source>
        <dbReference type="Google" id="ProtNLM"/>
    </source>
</evidence>
<dbReference type="OrthoDB" id="2796815at2759"/>